<proteinExistence type="inferred from homology"/>
<dbReference type="GO" id="GO:0004181">
    <property type="term" value="F:metallocarboxypeptidase activity"/>
    <property type="evidence" value="ECO:0007669"/>
    <property type="project" value="InterPro"/>
</dbReference>
<dbReference type="InterPro" id="IPR057246">
    <property type="entry name" value="CARBOXYPEPT_ZN_1"/>
</dbReference>
<dbReference type="Pfam" id="PF00246">
    <property type="entry name" value="Peptidase_M14"/>
    <property type="match status" value="1"/>
</dbReference>
<evidence type="ECO:0000256" key="4">
    <source>
        <dbReference type="ARBA" id="ARBA00022833"/>
    </source>
</evidence>
<comment type="cofactor">
    <cofactor evidence="1">
        <name>Zn(2+)</name>
        <dbReference type="ChEBI" id="CHEBI:29105"/>
    </cofactor>
</comment>
<organism evidence="6 7">
    <name type="scientific">Methylocaldum marinum</name>
    <dbReference type="NCBI Taxonomy" id="1432792"/>
    <lineage>
        <taxon>Bacteria</taxon>
        <taxon>Pseudomonadati</taxon>
        <taxon>Pseudomonadota</taxon>
        <taxon>Gammaproteobacteria</taxon>
        <taxon>Methylococcales</taxon>
        <taxon>Methylococcaceae</taxon>
        <taxon>Methylocaldum</taxon>
    </lineage>
</organism>
<evidence type="ECO:0000256" key="2">
    <source>
        <dbReference type="ARBA" id="ARBA00005988"/>
    </source>
</evidence>
<dbReference type="PROSITE" id="PS00132">
    <property type="entry name" value="CARBOXYPEPT_ZN_1"/>
    <property type="match status" value="1"/>
</dbReference>
<protein>
    <submittedName>
        <fullName evidence="6">Zinc-binding domain-containing protein</fullName>
    </submittedName>
</protein>
<keyword evidence="4" id="KW-0862">Zinc</keyword>
<keyword evidence="7" id="KW-1185">Reference proteome</keyword>
<evidence type="ECO:0000256" key="1">
    <source>
        <dbReference type="ARBA" id="ARBA00001947"/>
    </source>
</evidence>
<dbReference type="Proteomes" id="UP000266313">
    <property type="component" value="Chromosome"/>
</dbReference>
<evidence type="ECO:0000256" key="3">
    <source>
        <dbReference type="ARBA" id="ARBA00022723"/>
    </source>
</evidence>
<dbReference type="GO" id="GO:0008270">
    <property type="term" value="F:zinc ion binding"/>
    <property type="evidence" value="ECO:0007669"/>
    <property type="project" value="InterPro"/>
</dbReference>
<accession>A0A286T5L6</accession>
<dbReference type="AlphaFoldDB" id="A0A286T5L6"/>
<evidence type="ECO:0000313" key="6">
    <source>
        <dbReference type="EMBL" id="BBA32011.1"/>
    </source>
</evidence>
<name>A0A286T5L6_9GAMM</name>
<reference evidence="6 7" key="1">
    <citation type="submission" date="2016-12" db="EMBL/GenBank/DDBJ databases">
        <title>Genome sequencing of Methylocaldum marinum.</title>
        <authorList>
            <person name="Takeuchi M."/>
            <person name="Kamagata Y."/>
            <person name="Hiraoka S."/>
            <person name="Oshima K."/>
            <person name="Hattori M."/>
            <person name="Iwasaki W."/>
        </authorList>
    </citation>
    <scope>NUCLEOTIDE SEQUENCE [LARGE SCALE GENOMIC DNA]</scope>
    <source>
        <strain evidence="6 7">S8</strain>
    </source>
</reference>
<evidence type="ECO:0000313" key="7">
    <source>
        <dbReference type="Proteomes" id="UP000266313"/>
    </source>
</evidence>
<dbReference type="PANTHER" id="PTHR11705">
    <property type="entry name" value="PROTEASE FAMILY M14 CARBOXYPEPTIDASE A,B"/>
    <property type="match status" value="1"/>
</dbReference>
<dbReference type="OrthoDB" id="9779324at2"/>
<comment type="similarity">
    <text evidence="2">Belongs to the peptidase M14 family.</text>
</comment>
<dbReference type="PANTHER" id="PTHR11705:SF138">
    <property type="entry name" value="PEPTIDASE M14 CARBOXYPEPTIDASE A DOMAIN-CONTAINING PROTEIN"/>
    <property type="match status" value="1"/>
</dbReference>
<dbReference type="SUPFAM" id="SSF53187">
    <property type="entry name" value="Zn-dependent exopeptidases"/>
    <property type="match status" value="1"/>
</dbReference>
<dbReference type="RefSeq" id="WP_119627876.1">
    <property type="nucleotide sequence ID" value="NZ_AP017928.1"/>
</dbReference>
<dbReference type="Gene3D" id="3.40.630.10">
    <property type="entry name" value="Zn peptidases"/>
    <property type="match status" value="1"/>
</dbReference>
<sequence>MTDIPGSGPTSFEPGLLARPVMRALPELRELLILAEHVTNAGWEWARVEVLAELRHENESFPLLAFRFGPTDPALPALALSGGVHGLERIGTQVVTSYLRTLVEMARWDRVTRDMLSTTRLLIMPLVNPVGMYLKRRSNGNRVDLMRNAPVIAEGLSRWHLFAGHRISPRLPWYQGAENAPMEIEAQTLCDWVRREIFPARTALSIDVHSGYGKVDRLWFPFAKTREPFPALAEAVALKHLIDKTHPNHVYCIEPQSREYLAHGDLWDYLYDEYRTARPDGRYIPFTLELGSWLWVKKNWSQAFSALGVFNPRLPHRVRRTLRRHLLLFDLFYRAVRSPEPWTELDQAERERLRRQGLEWWYTTS</sequence>
<dbReference type="GO" id="GO:0005615">
    <property type="term" value="C:extracellular space"/>
    <property type="evidence" value="ECO:0007669"/>
    <property type="project" value="TreeGrafter"/>
</dbReference>
<gene>
    <name evidence="6" type="ORF">sS8_0041</name>
</gene>
<dbReference type="EMBL" id="AP017928">
    <property type="protein sequence ID" value="BBA32011.1"/>
    <property type="molecule type" value="Genomic_DNA"/>
</dbReference>
<evidence type="ECO:0000259" key="5">
    <source>
        <dbReference type="Pfam" id="PF00246"/>
    </source>
</evidence>
<keyword evidence="3" id="KW-0479">Metal-binding</keyword>
<dbReference type="GO" id="GO:0006508">
    <property type="term" value="P:proteolysis"/>
    <property type="evidence" value="ECO:0007669"/>
    <property type="project" value="InterPro"/>
</dbReference>
<feature type="domain" description="Peptidase M14" evidence="5">
    <location>
        <begin position="71"/>
        <end position="290"/>
    </location>
</feature>
<dbReference type="KEGG" id="mmai:sS8_0041"/>
<dbReference type="InterPro" id="IPR000834">
    <property type="entry name" value="Peptidase_M14"/>
</dbReference>